<sequence length="397" mass="44321">MQPAPFAVRPRGAVILGGAHGAIALARSLKRRGLRVVLVTDDTPLPGFSSAIDRKITWPGSASDEALGRLEQIAQDHDLHGYLLVPAADADVRFAAMAHDRLSSTFSVLLPDWDSLQWACDKGLAYDRAEELGLSVPRIYRIASLDDARHADLQFPVVLKPTMRVSRNRFTSEKAWRVDDWGQFQTLYQEAVSLVGAKNIVVQEMVVGDGRSQLSYAGLWHKGEPVIGFTATRLRQYPVEFSYTSTYVETSVEPEVVAASEKFLRSIGHHGLVEIEYKRDSRDGRLKLLDINPRPWSWFALADAAGIDFGAAILALACGEAVPVMTAMPSIGWMFLVRDIVASAQTWRHGTLRPRDYFASWLRTRSFATFSWRDPLPALIEMPLTVWRVIGRRLKAH</sequence>
<reference evidence="3 4" key="1">
    <citation type="submission" date="2015-03" db="EMBL/GenBank/DDBJ databases">
        <authorList>
            <person name="Lepp D."/>
            <person name="Hassan Y.I."/>
            <person name="Li X.-Z."/>
            <person name="Zhou T."/>
        </authorList>
    </citation>
    <scope>NUCLEOTIDE SEQUENCE [LARGE SCALE GENOMIC DNA]</scope>
    <source>
        <strain evidence="3 4">E84</strain>
    </source>
</reference>
<dbReference type="OrthoDB" id="7625478at2"/>
<proteinExistence type="predicted"/>
<dbReference type="Gene3D" id="3.30.470.20">
    <property type="entry name" value="ATP-grasp fold, B domain"/>
    <property type="match status" value="1"/>
</dbReference>
<dbReference type="GO" id="GO:0046872">
    <property type="term" value="F:metal ion binding"/>
    <property type="evidence" value="ECO:0007669"/>
    <property type="project" value="InterPro"/>
</dbReference>
<dbReference type="STRING" id="1293439.WH87_18440"/>
<evidence type="ECO:0000259" key="2">
    <source>
        <dbReference type="PROSITE" id="PS50975"/>
    </source>
</evidence>
<dbReference type="InterPro" id="IPR011761">
    <property type="entry name" value="ATP-grasp"/>
</dbReference>
<evidence type="ECO:0000313" key="4">
    <source>
        <dbReference type="Proteomes" id="UP000033411"/>
    </source>
</evidence>
<protein>
    <recommendedName>
        <fullName evidence="2">ATP-grasp domain-containing protein</fullName>
    </recommendedName>
</protein>
<dbReference type="SUPFAM" id="SSF56059">
    <property type="entry name" value="Glutathione synthetase ATP-binding domain-like"/>
    <property type="match status" value="1"/>
</dbReference>
<dbReference type="EMBL" id="LANJ01000047">
    <property type="protein sequence ID" value="KKC35175.1"/>
    <property type="molecule type" value="Genomic_DNA"/>
</dbReference>
<accession>A0A0F5Q2T5</accession>
<organism evidence="3 4">
    <name type="scientific">Devosia epidermidihirudinis</name>
    <dbReference type="NCBI Taxonomy" id="1293439"/>
    <lineage>
        <taxon>Bacteria</taxon>
        <taxon>Pseudomonadati</taxon>
        <taxon>Pseudomonadota</taxon>
        <taxon>Alphaproteobacteria</taxon>
        <taxon>Hyphomicrobiales</taxon>
        <taxon>Devosiaceae</taxon>
        <taxon>Devosia</taxon>
    </lineage>
</organism>
<dbReference type="Proteomes" id="UP000033411">
    <property type="component" value="Unassembled WGS sequence"/>
</dbReference>
<gene>
    <name evidence="3" type="ORF">WH87_18440</name>
</gene>
<comment type="caution">
    <text evidence="3">The sequence shown here is derived from an EMBL/GenBank/DDBJ whole genome shotgun (WGS) entry which is preliminary data.</text>
</comment>
<dbReference type="PROSITE" id="PS50975">
    <property type="entry name" value="ATP_GRASP"/>
    <property type="match status" value="1"/>
</dbReference>
<name>A0A0F5Q2T5_9HYPH</name>
<dbReference type="AlphaFoldDB" id="A0A0F5Q2T5"/>
<dbReference type="GO" id="GO:0005524">
    <property type="term" value="F:ATP binding"/>
    <property type="evidence" value="ECO:0007669"/>
    <property type="project" value="UniProtKB-UniRule"/>
</dbReference>
<feature type="domain" description="ATP-grasp" evidence="2">
    <location>
        <begin position="126"/>
        <end position="318"/>
    </location>
</feature>
<evidence type="ECO:0000313" key="3">
    <source>
        <dbReference type="EMBL" id="KKC35175.1"/>
    </source>
</evidence>
<dbReference type="PATRIC" id="fig|1293439.3.peg.3763"/>
<keyword evidence="1" id="KW-0067">ATP-binding</keyword>
<keyword evidence="1" id="KW-0547">Nucleotide-binding</keyword>
<keyword evidence="4" id="KW-1185">Reference proteome</keyword>
<evidence type="ECO:0000256" key="1">
    <source>
        <dbReference type="PROSITE-ProRule" id="PRU00409"/>
    </source>
</evidence>